<evidence type="ECO:0000313" key="1">
    <source>
        <dbReference type="EMBL" id="RDX43018.1"/>
    </source>
</evidence>
<proteinExistence type="predicted"/>
<dbReference type="EMBL" id="KZ857472">
    <property type="protein sequence ID" value="RDX43018.1"/>
    <property type="molecule type" value="Genomic_DNA"/>
</dbReference>
<name>A0A371CRV4_9APHY</name>
<reference evidence="1 2" key="1">
    <citation type="journal article" date="2018" name="Biotechnol. Biofuels">
        <title>Integrative visual omics of the white-rot fungus Polyporus brumalis exposes the biotechnological potential of its oxidative enzymes for delignifying raw plant biomass.</title>
        <authorList>
            <person name="Miyauchi S."/>
            <person name="Rancon A."/>
            <person name="Drula E."/>
            <person name="Hage H."/>
            <person name="Chaduli D."/>
            <person name="Favel A."/>
            <person name="Grisel S."/>
            <person name="Henrissat B."/>
            <person name="Herpoel-Gimbert I."/>
            <person name="Ruiz-Duenas F.J."/>
            <person name="Chevret D."/>
            <person name="Hainaut M."/>
            <person name="Lin J."/>
            <person name="Wang M."/>
            <person name="Pangilinan J."/>
            <person name="Lipzen A."/>
            <person name="Lesage-Meessen L."/>
            <person name="Navarro D."/>
            <person name="Riley R."/>
            <person name="Grigoriev I.V."/>
            <person name="Zhou S."/>
            <person name="Raouche S."/>
            <person name="Rosso M.N."/>
        </authorList>
    </citation>
    <scope>NUCLEOTIDE SEQUENCE [LARGE SCALE GENOMIC DNA]</scope>
    <source>
        <strain evidence="1 2">BRFM 1820</strain>
    </source>
</reference>
<sequence>MYDAIREAVSVMHTHRSIRADTPEILTQICSFAESVGQVAWAWARLINHPWTIVWAHQETLPCAVELDESSLKGWLSGVDIYGNEGTLYAFNAVLETICDLRTGPPHDPNYAHAEGALIRSLLDSGAPGDLFLGTSDDTCYPCCEYLTAVNSIHGTSFKVRACSGCVHPTAFPEMDEDVAQALRKSLLDTLVTHFAEDARIFTLCGTPRSYEHMIKTNPEFARFIEEEKRRAGE</sequence>
<organism evidence="1 2">
    <name type="scientific">Lentinus brumalis</name>
    <dbReference type="NCBI Taxonomy" id="2498619"/>
    <lineage>
        <taxon>Eukaryota</taxon>
        <taxon>Fungi</taxon>
        <taxon>Dikarya</taxon>
        <taxon>Basidiomycota</taxon>
        <taxon>Agaricomycotina</taxon>
        <taxon>Agaricomycetes</taxon>
        <taxon>Polyporales</taxon>
        <taxon>Polyporaceae</taxon>
        <taxon>Lentinus</taxon>
    </lineage>
</organism>
<gene>
    <name evidence="1" type="ORF">OH76DRAFT_1247090</name>
</gene>
<keyword evidence="2" id="KW-1185">Reference proteome</keyword>
<dbReference type="Proteomes" id="UP000256964">
    <property type="component" value="Unassembled WGS sequence"/>
</dbReference>
<protein>
    <submittedName>
        <fullName evidence="1">Uncharacterized protein</fullName>
    </submittedName>
</protein>
<evidence type="ECO:0000313" key="2">
    <source>
        <dbReference type="Proteomes" id="UP000256964"/>
    </source>
</evidence>
<accession>A0A371CRV4</accession>
<dbReference type="AlphaFoldDB" id="A0A371CRV4"/>
<dbReference type="OrthoDB" id="2765299at2759"/>